<dbReference type="FunFam" id="3.40.50.620:FF:000176">
    <property type="entry name" value="Isoleucine-tRNA ligase, putative"/>
    <property type="match status" value="1"/>
</dbReference>
<dbReference type="PROSITE" id="PS00178">
    <property type="entry name" value="AA_TRNA_LIGASE_I"/>
    <property type="match status" value="1"/>
</dbReference>
<dbReference type="PANTHER" id="PTHR42780:SF1">
    <property type="entry name" value="ISOLEUCINE--TRNA LIGASE, CYTOPLASMIC"/>
    <property type="match status" value="1"/>
</dbReference>
<feature type="domain" description="Aminoacyl-tRNA synthetase class Ia" evidence="12">
    <location>
        <begin position="24"/>
        <end position="647"/>
    </location>
</feature>
<dbReference type="CDD" id="cd00818">
    <property type="entry name" value="IleRS_core"/>
    <property type="match status" value="1"/>
</dbReference>
<keyword evidence="7 11" id="KW-0030">Aminoacyl-tRNA synthetase</keyword>
<accession>A0A316YLV6</accession>
<keyword evidence="15" id="KW-1185">Reference proteome</keyword>
<dbReference type="GO" id="GO:0006428">
    <property type="term" value="P:isoleucyl-tRNA aminoacylation"/>
    <property type="evidence" value="ECO:0007669"/>
    <property type="project" value="InterPro"/>
</dbReference>
<evidence type="ECO:0000256" key="6">
    <source>
        <dbReference type="ARBA" id="ARBA00022917"/>
    </source>
</evidence>
<organism evidence="14 15">
    <name type="scientific">Acaromyces ingoldii</name>
    <dbReference type="NCBI Taxonomy" id="215250"/>
    <lineage>
        <taxon>Eukaryota</taxon>
        <taxon>Fungi</taxon>
        <taxon>Dikarya</taxon>
        <taxon>Basidiomycota</taxon>
        <taxon>Ustilaginomycotina</taxon>
        <taxon>Exobasidiomycetes</taxon>
        <taxon>Exobasidiales</taxon>
        <taxon>Cryptobasidiaceae</taxon>
        <taxon>Acaromyces</taxon>
    </lineage>
</organism>
<evidence type="ECO:0000313" key="15">
    <source>
        <dbReference type="Proteomes" id="UP000245768"/>
    </source>
</evidence>
<dbReference type="InterPro" id="IPR002300">
    <property type="entry name" value="aa-tRNA-synth_Ia"/>
</dbReference>
<dbReference type="Pfam" id="PF19302">
    <property type="entry name" value="DUF5915"/>
    <property type="match status" value="1"/>
</dbReference>
<dbReference type="Pfam" id="PF00133">
    <property type="entry name" value="tRNA-synt_1"/>
    <property type="match status" value="1"/>
</dbReference>
<dbReference type="PANTHER" id="PTHR42780">
    <property type="entry name" value="SOLEUCYL-TRNA SYNTHETASE"/>
    <property type="match status" value="1"/>
</dbReference>
<dbReference type="InterPro" id="IPR001412">
    <property type="entry name" value="aa-tRNA-synth_I_CS"/>
</dbReference>
<dbReference type="FunFam" id="1.10.730.10:FF:000004">
    <property type="entry name" value="Isoleucyl-tRNA synthetase, cytoplasmic"/>
    <property type="match status" value="1"/>
</dbReference>
<dbReference type="InParanoid" id="A0A316YLV6"/>
<protein>
    <recommendedName>
        <fullName evidence="10">Isoleucine--tRNA ligase, cytoplasmic</fullName>
        <ecNumber evidence="2">6.1.1.5</ecNumber>
    </recommendedName>
    <alternativeName>
        <fullName evidence="8">Isoleucyl-tRNA synthetase</fullName>
    </alternativeName>
</protein>
<keyword evidence="4 11" id="KW-0547">Nucleotide-binding</keyword>
<keyword evidence="5 11" id="KW-0067">ATP-binding</keyword>
<dbReference type="GeneID" id="37045471"/>
<dbReference type="GO" id="GO:0002161">
    <property type="term" value="F:aminoacyl-tRNA deacylase activity"/>
    <property type="evidence" value="ECO:0007669"/>
    <property type="project" value="InterPro"/>
</dbReference>
<dbReference type="AlphaFoldDB" id="A0A316YLV6"/>
<evidence type="ECO:0000256" key="11">
    <source>
        <dbReference type="RuleBase" id="RU363035"/>
    </source>
</evidence>
<evidence type="ECO:0000256" key="7">
    <source>
        <dbReference type="ARBA" id="ARBA00023146"/>
    </source>
</evidence>
<evidence type="ECO:0000256" key="8">
    <source>
        <dbReference type="ARBA" id="ARBA00032665"/>
    </source>
</evidence>
<evidence type="ECO:0000256" key="10">
    <source>
        <dbReference type="ARBA" id="ARBA00069879"/>
    </source>
</evidence>
<reference evidence="14" key="1">
    <citation type="journal article" date="2018" name="Mol. Biol. Evol.">
        <title>Broad Genomic Sampling Reveals a Smut Pathogenic Ancestry of the Fungal Clade Ustilaginomycotina.</title>
        <authorList>
            <person name="Kijpornyongpan T."/>
            <person name="Mondo S.J."/>
            <person name="Barry K."/>
            <person name="Sandor L."/>
            <person name="Lee J."/>
            <person name="Lipzen A."/>
            <person name="Pangilinan J."/>
            <person name="LaButti K."/>
            <person name="Hainaut M."/>
            <person name="Henrissat B."/>
            <person name="Grigoriev I.V."/>
            <person name="Spatafora J.W."/>
            <person name="Aime M.C."/>
        </authorList>
    </citation>
    <scope>NUCLEOTIDE SEQUENCE [LARGE SCALE GENOMIC DNA]</scope>
    <source>
        <strain evidence="14">MCA 4198</strain>
    </source>
</reference>
<dbReference type="HAMAP" id="MF_02003">
    <property type="entry name" value="Ile_tRNA_synth_type2"/>
    <property type="match status" value="1"/>
</dbReference>
<dbReference type="EMBL" id="KZ819636">
    <property type="protein sequence ID" value="PWN90530.1"/>
    <property type="molecule type" value="Genomic_DNA"/>
</dbReference>
<evidence type="ECO:0000256" key="2">
    <source>
        <dbReference type="ARBA" id="ARBA00013165"/>
    </source>
</evidence>
<dbReference type="Gene3D" id="3.40.50.620">
    <property type="entry name" value="HUPs"/>
    <property type="match status" value="2"/>
</dbReference>
<name>A0A316YLV6_9BASI</name>
<feature type="domain" description="Methionyl/Valyl/Leucyl/Isoleucyl-tRNA synthetase anticodon-binding" evidence="13">
    <location>
        <begin position="701"/>
        <end position="857"/>
    </location>
</feature>
<evidence type="ECO:0000259" key="13">
    <source>
        <dbReference type="Pfam" id="PF08264"/>
    </source>
</evidence>
<evidence type="ECO:0000256" key="3">
    <source>
        <dbReference type="ARBA" id="ARBA00022598"/>
    </source>
</evidence>
<dbReference type="FunFam" id="3.90.740.10:FF:000044">
    <property type="entry name" value="Isoleucine--tRNA ligase"/>
    <property type="match status" value="1"/>
</dbReference>
<evidence type="ECO:0000256" key="5">
    <source>
        <dbReference type="ARBA" id="ARBA00022840"/>
    </source>
</evidence>
<dbReference type="InterPro" id="IPR033709">
    <property type="entry name" value="Anticodon_Ile_ABEc"/>
</dbReference>
<gene>
    <name evidence="14" type="ORF">FA10DRAFT_279638</name>
</gene>
<dbReference type="InterPro" id="IPR002301">
    <property type="entry name" value="Ile-tRNA-ligase"/>
</dbReference>
<dbReference type="InterPro" id="IPR009008">
    <property type="entry name" value="Val/Leu/Ile-tRNA-synth_edit"/>
</dbReference>
<sequence>MATATFPSHDATANFSFSKEEEKVLKYWREIDAFKTSLEQSKGKKPYSFYDGPPFATGLPHYGHLLAGTIKDIVTRHAHSTGHYVDRRFGWDCHGLPVEHEIDKKLGIKGKDDVMAMGIPAYNAECRAIVMRYQGEWKETVERMGRWIDFDGGYKTMNTSFMETVWWVFGQLFEKSLVYRGMRVMPYSTACTTPLSNFEAGSDYRDVVDPAVTVSFPLLDDPKTALLAWTTTPWTLPSNLALCVHPDFTYIKIHDQERDMNFWILEKLLTTLYKDPKKAKFTKLGEAKGKDMVGWKFEPIFKYFYEQYKDVAFKVVADSYVTADAGTGIVQQAPAFGDDDYRIAIANGITSRDSPPPCPVDESGRYTAEVPDYKGVHVKEADKQIQKDLKARGRLIVQATLHHSYPFCWRSGTPLIYKAIPAWFVRVENIVSDLTKNNSGTRWVPQSVGDGRFGNWLANARDWNVSRNRYWGTPIPLWASDDFEEVVCISSVKQLEELSGRTGLTDLHRDKIDDITIPSRKGKGVLRRIEEVFDCWFESGSMPYAQAHYPFENKEKFEKSFPADFVCEGIDQTRGWFYTLLILGTHLFNKSPWKNLITTGLVLAEDGKKMSKSLRNYPDPTLLINQYGADAVRLYLVNSPVVRGENLRFREAGVKEVLSSAFLPWLNSFRFFLGQVALLKKDTGIDFKYDPKASLSDNVMDRWILARCQSLIKLVQEEMDAYRLYTVMPRLLNLIDELTNWYIRCNRRRLKGENGEKDTVAALNSLFETLFTLCRTMSSFTPFLTENIYQGLRVFLPPPAADDKQDYRSVHFISFPEVRQEYLDPVIQRRFAALQSVIELTRTVRERNTLPLRVPLKELLIFHSDQQYLDDVASLQTYVEEELNVRDVTLTSDEAACGVQYKLSADWPVLGRKLRKDMGKVRKGLEKVTSDEAKAYAATGKITVEGIELVEGDLRVTKSVELGDRKGKWDSNTDGGVVVLLDTEIRQELQAEGTAREFVNRVQRLRKKAGLQVTDEVDAFYSFQEGVGKALEECFEAQGDFFKKSLRRTPMSVKQRPPNAKIITEEEQQVGDDSFMLSLVWAA</sequence>
<dbReference type="GO" id="GO:0005524">
    <property type="term" value="F:ATP binding"/>
    <property type="evidence" value="ECO:0007669"/>
    <property type="project" value="UniProtKB-KW"/>
</dbReference>
<dbReference type="InterPro" id="IPR013155">
    <property type="entry name" value="M/V/L/I-tRNA-synth_anticd-bd"/>
</dbReference>
<dbReference type="GO" id="GO:0004822">
    <property type="term" value="F:isoleucine-tRNA ligase activity"/>
    <property type="evidence" value="ECO:0007669"/>
    <property type="project" value="UniProtKB-EC"/>
</dbReference>
<dbReference type="InterPro" id="IPR014729">
    <property type="entry name" value="Rossmann-like_a/b/a_fold"/>
</dbReference>
<dbReference type="PRINTS" id="PR00984">
    <property type="entry name" value="TRNASYNTHILE"/>
</dbReference>
<evidence type="ECO:0000256" key="9">
    <source>
        <dbReference type="ARBA" id="ARBA00048359"/>
    </source>
</evidence>
<dbReference type="STRING" id="215250.A0A316YLV6"/>
<proteinExistence type="inferred from homology"/>
<evidence type="ECO:0000313" key="14">
    <source>
        <dbReference type="EMBL" id="PWN90530.1"/>
    </source>
</evidence>
<dbReference type="FunFam" id="3.40.50.620:FF:000023">
    <property type="entry name" value="Isoleucyl-tRNA synthetase,cytoplasmic"/>
    <property type="match status" value="1"/>
</dbReference>
<dbReference type="FunCoup" id="A0A316YLV6">
    <property type="interactions" value="558"/>
</dbReference>
<dbReference type="Gene3D" id="1.10.730.10">
    <property type="entry name" value="Isoleucyl-tRNA Synthetase, Domain 1"/>
    <property type="match status" value="1"/>
</dbReference>
<dbReference type="GO" id="GO:0000049">
    <property type="term" value="F:tRNA binding"/>
    <property type="evidence" value="ECO:0007669"/>
    <property type="project" value="InterPro"/>
</dbReference>
<dbReference type="SUPFAM" id="SSF47323">
    <property type="entry name" value="Anticodon-binding domain of a subclass of class I aminoacyl-tRNA synthetases"/>
    <property type="match status" value="1"/>
</dbReference>
<dbReference type="OrthoDB" id="1706657at2759"/>
<keyword evidence="6 11" id="KW-0648">Protein biosynthesis</keyword>
<dbReference type="SUPFAM" id="SSF52374">
    <property type="entry name" value="Nucleotidylyl transferase"/>
    <property type="match status" value="1"/>
</dbReference>
<evidence type="ECO:0000256" key="1">
    <source>
        <dbReference type="ARBA" id="ARBA00005594"/>
    </source>
</evidence>
<dbReference type="Pfam" id="PF08264">
    <property type="entry name" value="Anticodon_1"/>
    <property type="match status" value="1"/>
</dbReference>
<dbReference type="EC" id="6.1.1.5" evidence="2"/>
<comment type="similarity">
    <text evidence="1 11">Belongs to the class-I aminoacyl-tRNA synthetase family.</text>
</comment>
<dbReference type="CDD" id="cd07961">
    <property type="entry name" value="Anticodon_Ia_Ile_ABEc"/>
    <property type="match status" value="1"/>
</dbReference>
<evidence type="ECO:0000259" key="12">
    <source>
        <dbReference type="Pfam" id="PF00133"/>
    </source>
</evidence>
<dbReference type="RefSeq" id="XP_025377728.1">
    <property type="nucleotide sequence ID" value="XM_025523555.1"/>
</dbReference>
<dbReference type="InterPro" id="IPR009080">
    <property type="entry name" value="tRNAsynth_Ia_anticodon-bd"/>
</dbReference>
<keyword evidence="3 11" id="KW-0436">Ligase</keyword>
<dbReference type="Proteomes" id="UP000245768">
    <property type="component" value="Unassembled WGS sequence"/>
</dbReference>
<dbReference type="SUPFAM" id="SSF50677">
    <property type="entry name" value="ValRS/IleRS/LeuRS editing domain"/>
    <property type="match status" value="1"/>
</dbReference>
<dbReference type="NCBIfam" id="TIGR00392">
    <property type="entry name" value="ileS"/>
    <property type="match status" value="1"/>
</dbReference>
<dbReference type="InterPro" id="IPR023586">
    <property type="entry name" value="Ile-tRNA-ligase_type2"/>
</dbReference>
<comment type="catalytic activity">
    <reaction evidence="9">
        <text>tRNA(Ile) + L-isoleucine + ATP = L-isoleucyl-tRNA(Ile) + AMP + diphosphate</text>
        <dbReference type="Rhea" id="RHEA:11060"/>
        <dbReference type="Rhea" id="RHEA-COMP:9666"/>
        <dbReference type="Rhea" id="RHEA-COMP:9695"/>
        <dbReference type="ChEBI" id="CHEBI:30616"/>
        <dbReference type="ChEBI" id="CHEBI:33019"/>
        <dbReference type="ChEBI" id="CHEBI:58045"/>
        <dbReference type="ChEBI" id="CHEBI:78442"/>
        <dbReference type="ChEBI" id="CHEBI:78528"/>
        <dbReference type="ChEBI" id="CHEBI:456215"/>
        <dbReference type="EC" id="6.1.1.5"/>
    </reaction>
</comment>
<evidence type="ECO:0000256" key="4">
    <source>
        <dbReference type="ARBA" id="ARBA00022741"/>
    </source>
</evidence>